<reference evidence="2" key="1">
    <citation type="journal article" date="2020" name="New Phytol.">
        <title>Comparative genomics reveals dynamic genome evolution in host specialist ectomycorrhizal fungi.</title>
        <authorList>
            <person name="Lofgren L.A."/>
            <person name="Nguyen N.H."/>
            <person name="Vilgalys R."/>
            <person name="Ruytinx J."/>
            <person name="Liao H.L."/>
            <person name="Branco S."/>
            <person name="Kuo A."/>
            <person name="LaButti K."/>
            <person name="Lipzen A."/>
            <person name="Andreopoulos W."/>
            <person name="Pangilinan J."/>
            <person name="Riley R."/>
            <person name="Hundley H."/>
            <person name="Na H."/>
            <person name="Barry K."/>
            <person name="Grigoriev I.V."/>
            <person name="Stajich J.E."/>
            <person name="Kennedy P.G."/>
        </authorList>
    </citation>
    <scope>NUCLEOTIDE SEQUENCE</scope>
    <source>
        <strain evidence="2">DOB743</strain>
    </source>
</reference>
<sequence>MPSCRDEGQMDSLLVNIGWECTFKAYGLITKTAQMSQRVTLGLNLPAALRLAWKRTRIIWKPLGSDIGGLASGSQDHSNARAKFRTYTNWDIIASNKWPSKVLKLSEQTQDTEKEFVTECTSPFLAVCSRSRSGGRQCDVFEEMGVEANSVVCSRRQKWRQTAAQGDESGVRRSDKGSRNEGGETSDGKRREWGQTIQQGAQVQLADDIGFHTNGPSGAMELIVEAASM</sequence>
<feature type="region of interest" description="Disordered" evidence="1">
    <location>
        <begin position="162"/>
        <end position="193"/>
    </location>
</feature>
<organism evidence="2 3">
    <name type="scientific">Suillus placidus</name>
    <dbReference type="NCBI Taxonomy" id="48579"/>
    <lineage>
        <taxon>Eukaryota</taxon>
        <taxon>Fungi</taxon>
        <taxon>Dikarya</taxon>
        <taxon>Basidiomycota</taxon>
        <taxon>Agaricomycotina</taxon>
        <taxon>Agaricomycetes</taxon>
        <taxon>Agaricomycetidae</taxon>
        <taxon>Boletales</taxon>
        <taxon>Suillineae</taxon>
        <taxon>Suillaceae</taxon>
        <taxon>Suillus</taxon>
    </lineage>
</organism>
<proteinExistence type="predicted"/>
<comment type="caution">
    <text evidence="2">The sequence shown here is derived from an EMBL/GenBank/DDBJ whole genome shotgun (WGS) entry which is preliminary data.</text>
</comment>
<feature type="compositionally biased region" description="Basic and acidic residues" evidence="1">
    <location>
        <begin position="169"/>
        <end position="193"/>
    </location>
</feature>
<evidence type="ECO:0000313" key="3">
    <source>
        <dbReference type="Proteomes" id="UP000714275"/>
    </source>
</evidence>
<gene>
    <name evidence="2" type="ORF">EV702DRAFT_1231097</name>
</gene>
<evidence type="ECO:0000313" key="2">
    <source>
        <dbReference type="EMBL" id="KAG1776118.1"/>
    </source>
</evidence>
<dbReference type="Proteomes" id="UP000714275">
    <property type="component" value="Unassembled WGS sequence"/>
</dbReference>
<name>A0A9P7D1W5_9AGAM</name>
<protein>
    <submittedName>
        <fullName evidence="2">Uncharacterized protein</fullName>
    </submittedName>
</protein>
<evidence type="ECO:0000256" key="1">
    <source>
        <dbReference type="SAM" id="MobiDB-lite"/>
    </source>
</evidence>
<dbReference type="EMBL" id="JABBWD010000029">
    <property type="protein sequence ID" value="KAG1776118.1"/>
    <property type="molecule type" value="Genomic_DNA"/>
</dbReference>
<dbReference type="AlphaFoldDB" id="A0A9P7D1W5"/>
<accession>A0A9P7D1W5</accession>
<keyword evidence="3" id="KW-1185">Reference proteome</keyword>